<proteinExistence type="predicted"/>
<evidence type="ECO:0000313" key="2">
    <source>
        <dbReference type="Proteomes" id="UP000827047"/>
    </source>
</evidence>
<reference evidence="1" key="1">
    <citation type="submission" date="2021-06" db="EMBL/GenBank/DDBJ databases">
        <authorList>
            <person name="Zhong Z."/>
        </authorList>
    </citation>
    <scope>NUCLEOTIDE SEQUENCE</scope>
</reference>
<dbReference type="EMBL" id="MZ444140">
    <property type="protein sequence ID" value="QXN68718.1"/>
    <property type="molecule type" value="Genomic_DNA"/>
</dbReference>
<dbReference type="Proteomes" id="UP000827047">
    <property type="component" value="Segment"/>
</dbReference>
<evidence type="ECO:0000313" key="1">
    <source>
        <dbReference type="EMBL" id="QXN68718.1"/>
    </source>
</evidence>
<sequence length="148" mass="17171">MIKNELLPGLIYAQKEFDKIAANVKDYDKYKRREAGRASAVLRSLVNNIVNQNKPSSLKHDGKVNITNEYLEEVNDYFFNISNIKLIPPKHIKEKLTIDLMNIYVKWNMLGVAGRNDVPIIEHRINNWCEVTDVYINGNKITSLQWPI</sequence>
<accession>A0AAE7S714</accession>
<protein>
    <submittedName>
        <fullName evidence="1">Uncharacterized protein</fullName>
    </submittedName>
</protein>
<organism evidence="1 2">
    <name type="scientific">Pseudomonas phage PA7</name>
    <dbReference type="NCBI Taxonomy" id="347330"/>
    <lineage>
        <taxon>Viruses</taxon>
        <taxon>Duplodnaviria</taxon>
        <taxon>Heunggongvirae</taxon>
        <taxon>Uroviricota</taxon>
        <taxon>Caudoviricetes</taxon>
        <taxon>Chimalliviridae</taxon>
        <taxon>Phikzvirus</taxon>
        <taxon>Phikzvirus PA7</taxon>
    </lineage>
</organism>
<name>A0AAE7S714_9CAUD</name>